<dbReference type="SMR" id="A0A0W0D997"/>
<evidence type="ECO:0000256" key="1">
    <source>
        <dbReference type="ARBA" id="ARBA00004173"/>
    </source>
</evidence>
<dbReference type="InterPro" id="IPR002885">
    <property type="entry name" value="PPR_rpt"/>
</dbReference>
<reference evidence="5 6" key="1">
    <citation type="submission" date="2015-10" db="EMBL/GenBank/DDBJ databases">
        <title>Draft genomes sequences of Candida glabrata isolates 1A, 1B, 2A, 2B, 3A and 3B.</title>
        <authorList>
            <person name="Haavelsrud O.E."/>
            <person name="Gaustad P."/>
        </authorList>
    </citation>
    <scope>NUCLEOTIDE SEQUENCE [LARGE SCALE GENOMIC DNA]</scope>
    <source>
        <strain evidence="5">910700640</strain>
    </source>
</reference>
<dbReference type="PANTHER" id="PTHR47932">
    <property type="entry name" value="ATPASE EXPRESSION PROTEIN 3"/>
    <property type="match status" value="1"/>
</dbReference>
<accession>A0A0W0D997</accession>
<dbReference type="NCBIfam" id="TIGR00756">
    <property type="entry name" value="PPR"/>
    <property type="match status" value="1"/>
</dbReference>
<dbReference type="GO" id="GO:0005739">
    <property type="term" value="C:mitochondrion"/>
    <property type="evidence" value="ECO:0007669"/>
    <property type="project" value="UniProtKB-SubCell"/>
</dbReference>
<dbReference type="OrthoDB" id="185373at2759"/>
<feature type="repeat" description="PPR" evidence="3">
    <location>
        <begin position="217"/>
        <end position="251"/>
    </location>
</feature>
<keyword evidence="2" id="KW-0677">Repeat</keyword>
<dbReference type="EMBL" id="LLZZ01000154">
    <property type="protein sequence ID" value="KTA98007.1"/>
    <property type="molecule type" value="Genomic_DNA"/>
</dbReference>
<dbReference type="PROSITE" id="PS51375">
    <property type="entry name" value="PPR"/>
    <property type="match status" value="1"/>
</dbReference>
<evidence type="ECO:0000313" key="4">
    <source>
        <dbReference type="EMBL" id="KTA98007.1"/>
    </source>
</evidence>
<gene>
    <name evidence="4" type="ORF">AO440_005199</name>
    <name evidence="5" type="ORF">AO440_005806</name>
</gene>
<evidence type="ECO:0000313" key="5">
    <source>
        <dbReference type="EMBL" id="KTB12773.1"/>
    </source>
</evidence>
<dbReference type="VEuPathDB" id="FungiDB:CAGL0L08910g"/>
<dbReference type="OMA" id="TWTTCYN"/>
<name>A0A0W0D997_CANGB</name>
<dbReference type="VEuPathDB" id="FungiDB:GWK60_L12925"/>
<dbReference type="GO" id="GO:0070124">
    <property type="term" value="P:mitochondrial translational initiation"/>
    <property type="evidence" value="ECO:0007669"/>
    <property type="project" value="EnsemblFungi"/>
</dbReference>
<dbReference type="VEuPathDB" id="FungiDB:GVI51_L08877"/>
<comment type="caution">
    <text evidence="5">The sequence shown here is derived from an EMBL/GenBank/DDBJ whole genome shotgun (WGS) entry which is preliminary data.</text>
</comment>
<protein>
    <submittedName>
        <fullName evidence="5">ATPase expression protein 3</fullName>
    </submittedName>
</protein>
<dbReference type="PANTHER" id="PTHR47932:SF44">
    <property type="entry name" value="MIOREX COMPLEX COMPONENT 1"/>
    <property type="match status" value="1"/>
</dbReference>
<dbReference type="EMBL" id="LLZZ01000015">
    <property type="protein sequence ID" value="KTB12773.1"/>
    <property type="molecule type" value="Genomic_DNA"/>
</dbReference>
<organism evidence="5 6">
    <name type="scientific">Candida glabrata</name>
    <name type="common">Yeast</name>
    <name type="synonym">Torulopsis glabrata</name>
    <dbReference type="NCBI Taxonomy" id="5478"/>
    <lineage>
        <taxon>Eukaryota</taxon>
        <taxon>Fungi</taxon>
        <taxon>Dikarya</taxon>
        <taxon>Ascomycota</taxon>
        <taxon>Saccharomycotina</taxon>
        <taxon>Saccharomycetes</taxon>
        <taxon>Saccharomycetales</taxon>
        <taxon>Saccharomycetaceae</taxon>
        <taxon>Nakaseomyces</taxon>
    </lineage>
</organism>
<evidence type="ECO:0000256" key="2">
    <source>
        <dbReference type="ARBA" id="ARBA00022737"/>
    </source>
</evidence>
<sequence length="623" mass="72527">MNALKRLGTTLAKNGDQIIEGTKELDQISVKYFLGNTRVSNNEKSLVSISSNKSRLNFNQLIKDNAHLIGKGSQYQRKVVKHYLSPLIGHKLRRQDIHNDYNKQLSHTDHIITPTDRKREAFSSMELAVDILPLLIKSTKKPVTKPAKRRLFKPYYTKEVPPIPDFKGDMKLFEDYIALLTHTKFLYKNSSSSNGIIPKILRVLIHPSNLNTIDLRSVQCYNDILYFYSKKYDFATCRELFAQMKVEGCKPNTTTYNILLLNLVKKVHMRKIRSIKNELLFYLRNMQKNGIFCDTVTWNTCYNFLNDEMSRDLYIEKLIDCGVPLTSELVYSVVRNSSKAHISTKTKYILDMFGEDGESFVNLKFVNLLISDLVLDHNVERAWSVLRYFELKQLKFVNQPKFLINSETMNTFLRYFAEQGRIDLCFLTYNYFVKDLVGPNKIRPNVNTFDMLMKSLVKNGYTETLPTVFEVICALSERYGIKIRNDGYWSLKCKAIIKFQYKSSSCEKNKTELLNKLNNFSWGKQLPLFTTKVWKNGNSEVRKICRMLGSIPIPLRKSRKLGDKETVDRSQNRSVSEKKKAYRNRIKYIAIGNAMARRIPYANNWHQSFKDEVTKRGLLASER</sequence>
<comment type="subcellular location">
    <subcellularLocation>
        <location evidence="1">Mitochondrion</location>
    </subcellularLocation>
</comment>
<dbReference type="VEuPathDB" id="FungiDB:B1J91_L08910g"/>
<proteinExistence type="predicted"/>
<dbReference type="InterPro" id="IPR011990">
    <property type="entry name" value="TPR-like_helical_dom_sf"/>
</dbReference>
<dbReference type="Gene3D" id="1.25.40.10">
    <property type="entry name" value="Tetratricopeptide repeat domain"/>
    <property type="match status" value="2"/>
</dbReference>
<dbReference type="Proteomes" id="UP000054886">
    <property type="component" value="Unassembled WGS sequence"/>
</dbReference>
<evidence type="ECO:0000256" key="3">
    <source>
        <dbReference type="PROSITE-ProRule" id="PRU00708"/>
    </source>
</evidence>
<dbReference type="Pfam" id="PF13041">
    <property type="entry name" value="PPR_2"/>
    <property type="match status" value="1"/>
</dbReference>
<dbReference type="AlphaFoldDB" id="A0A0W0D997"/>
<dbReference type="GO" id="GO:0016071">
    <property type="term" value="P:mRNA metabolic process"/>
    <property type="evidence" value="ECO:0007669"/>
    <property type="project" value="EnsemblFungi"/>
</dbReference>
<evidence type="ECO:0000313" key="6">
    <source>
        <dbReference type="Proteomes" id="UP000054886"/>
    </source>
</evidence>